<dbReference type="OrthoDB" id="10008177at2"/>
<feature type="transmembrane region" description="Helical" evidence="1">
    <location>
        <begin position="6"/>
        <end position="24"/>
    </location>
</feature>
<dbReference type="EMBL" id="CP031376">
    <property type="protein sequence ID" value="AXK51098.1"/>
    <property type="molecule type" value="Genomic_DNA"/>
</dbReference>
<reference evidence="2 3" key="1">
    <citation type="submission" date="2018-07" db="EMBL/GenBank/DDBJ databases">
        <title>Complete genome sequence of Spiroplasma alleghenense PLHS-1 (ATCC 51752).</title>
        <authorList>
            <person name="Chou L."/>
            <person name="Lee T.-Y."/>
            <person name="Tsai Y.-M."/>
            <person name="Kuo C.-H."/>
        </authorList>
    </citation>
    <scope>NUCLEOTIDE SEQUENCE [LARGE SCALE GENOMIC DNA]</scope>
    <source>
        <strain evidence="2 3">PLHS-1</strain>
    </source>
</reference>
<dbReference type="Proteomes" id="UP000254792">
    <property type="component" value="Chromosome"/>
</dbReference>
<keyword evidence="3" id="KW-1185">Reference proteome</keyword>
<protein>
    <submittedName>
        <fullName evidence="2">Uncharacterized protein</fullName>
    </submittedName>
</protein>
<organism evidence="2 3">
    <name type="scientific">Spiroplasma alleghenense</name>
    <dbReference type="NCBI Taxonomy" id="216931"/>
    <lineage>
        <taxon>Bacteria</taxon>
        <taxon>Bacillati</taxon>
        <taxon>Mycoplasmatota</taxon>
        <taxon>Mollicutes</taxon>
        <taxon>Entomoplasmatales</taxon>
        <taxon>Spiroplasmataceae</taxon>
        <taxon>Spiroplasma</taxon>
    </lineage>
</organism>
<dbReference type="KEGG" id="salx:SALLE_v1c04240"/>
<evidence type="ECO:0000313" key="3">
    <source>
        <dbReference type="Proteomes" id="UP000254792"/>
    </source>
</evidence>
<keyword evidence="1" id="KW-1133">Transmembrane helix</keyword>
<dbReference type="RefSeq" id="WP_115558009.1">
    <property type="nucleotide sequence ID" value="NZ_CP031376.1"/>
</dbReference>
<keyword evidence="1" id="KW-0812">Transmembrane</keyword>
<accession>A0A345Z3B9</accession>
<evidence type="ECO:0000256" key="1">
    <source>
        <dbReference type="SAM" id="Phobius"/>
    </source>
</evidence>
<sequence>MKKYLIIILMWLIIISSILCLNLIKIKIISKAIIIPTISENSDNYLQFICVEKIPNSIKNIYFFNEKGKKIVFSDFKSIEDKKIVVNNSYNYELPEDKAGFIYTGDETLLNYILKTIF</sequence>
<keyword evidence="1" id="KW-0472">Membrane</keyword>
<name>A0A345Z3B9_9MOLU</name>
<proteinExistence type="predicted"/>
<evidence type="ECO:0000313" key="2">
    <source>
        <dbReference type="EMBL" id="AXK51098.1"/>
    </source>
</evidence>
<dbReference type="AlphaFoldDB" id="A0A345Z3B9"/>
<gene>
    <name evidence="2" type="ORF">SALLE_v1c04240</name>
</gene>